<keyword evidence="3 8" id="KW-0493">Microtubule</keyword>
<accession>X6NU89</accession>
<gene>
    <name evidence="11" type="ORF">RFI_07632</name>
</gene>
<comment type="catalytic activity">
    <reaction evidence="7">
        <text>GTP + H2O = GDP + phosphate + H(+)</text>
        <dbReference type="Rhea" id="RHEA:19669"/>
        <dbReference type="ChEBI" id="CHEBI:15377"/>
        <dbReference type="ChEBI" id="CHEBI:15378"/>
        <dbReference type="ChEBI" id="CHEBI:37565"/>
        <dbReference type="ChEBI" id="CHEBI:43474"/>
        <dbReference type="ChEBI" id="CHEBI:58189"/>
    </reaction>
    <physiologicalReaction direction="left-to-right" evidence="7">
        <dbReference type="Rhea" id="RHEA:19670"/>
    </physiologicalReaction>
</comment>
<comment type="subunit">
    <text evidence="8">Dimer of alpha and beta chains. A typical microtubule is a hollow water-filled tube with an outer diameter of 25 nm and an inner diameter of 15 nM. Alpha-beta heterodimers associate head-to-tail to form protofilaments running lengthwise along the microtubule wall with the beta-tubulin subunit facing the microtubule plus end conferring a structural polarity. Microtubules usually have 13 protofilaments but different protofilament numbers can be found in some organisms and specialized cells.</text>
</comment>
<evidence type="ECO:0000256" key="2">
    <source>
        <dbReference type="ARBA" id="ARBA00022490"/>
    </source>
</evidence>
<dbReference type="GO" id="GO:0005525">
    <property type="term" value="F:GTP binding"/>
    <property type="evidence" value="ECO:0007669"/>
    <property type="project" value="UniProtKB-UniRule"/>
</dbReference>
<dbReference type="GO" id="GO:0005200">
    <property type="term" value="F:structural constituent of cytoskeleton"/>
    <property type="evidence" value="ECO:0007669"/>
    <property type="project" value="InterPro"/>
</dbReference>
<dbReference type="PANTHER" id="PTHR11588">
    <property type="entry name" value="TUBULIN"/>
    <property type="match status" value="1"/>
</dbReference>
<evidence type="ECO:0000256" key="1">
    <source>
        <dbReference type="ARBA" id="ARBA00009636"/>
    </source>
</evidence>
<feature type="domain" description="Tubulin/FtsZ GTPase" evidence="10">
    <location>
        <begin position="1"/>
        <end position="161"/>
    </location>
</feature>
<evidence type="ECO:0000256" key="5">
    <source>
        <dbReference type="ARBA" id="ARBA00022801"/>
    </source>
</evidence>
<evidence type="ECO:0000256" key="6">
    <source>
        <dbReference type="ARBA" id="ARBA00023134"/>
    </source>
</evidence>
<comment type="similarity">
    <text evidence="1 8">Belongs to the tubulin family.</text>
</comment>
<keyword evidence="5" id="KW-0378">Hydrolase</keyword>
<evidence type="ECO:0000259" key="10">
    <source>
        <dbReference type="SMART" id="SM00864"/>
    </source>
</evidence>
<evidence type="ECO:0000256" key="9">
    <source>
        <dbReference type="SAM" id="MobiDB-lite"/>
    </source>
</evidence>
<keyword evidence="2" id="KW-0963">Cytoplasm</keyword>
<reference evidence="11 12" key="1">
    <citation type="journal article" date="2013" name="Curr. Biol.">
        <title>The Genome of the Foraminiferan Reticulomyxa filosa.</title>
        <authorList>
            <person name="Glockner G."/>
            <person name="Hulsmann N."/>
            <person name="Schleicher M."/>
            <person name="Noegel A.A."/>
            <person name="Eichinger L."/>
            <person name="Gallinger C."/>
            <person name="Pawlowski J."/>
            <person name="Sierra R."/>
            <person name="Euteneuer U."/>
            <person name="Pillet L."/>
            <person name="Moustafa A."/>
            <person name="Platzer M."/>
            <person name="Groth M."/>
            <person name="Szafranski K."/>
            <person name="Schliwa M."/>
        </authorList>
    </citation>
    <scope>NUCLEOTIDE SEQUENCE [LARGE SCALE GENOMIC DNA]</scope>
</reference>
<dbReference type="Gene3D" id="3.40.50.1440">
    <property type="entry name" value="Tubulin/FtsZ, GTPase domain"/>
    <property type="match status" value="1"/>
</dbReference>
<dbReference type="SMART" id="SM00864">
    <property type="entry name" value="Tubulin"/>
    <property type="match status" value="1"/>
</dbReference>
<dbReference type="Gene3D" id="3.30.1330.20">
    <property type="entry name" value="Tubulin/FtsZ, C-terminal domain"/>
    <property type="match status" value="1"/>
</dbReference>
<dbReference type="InterPro" id="IPR018316">
    <property type="entry name" value="Tubulin/FtsZ_2-layer-sand-dom"/>
</dbReference>
<keyword evidence="6 8" id="KW-0342">GTP-binding</keyword>
<evidence type="ECO:0000313" key="11">
    <source>
        <dbReference type="EMBL" id="ETO29488.1"/>
    </source>
</evidence>
<evidence type="ECO:0000256" key="8">
    <source>
        <dbReference type="RuleBase" id="RU000352"/>
    </source>
</evidence>
<dbReference type="Gene3D" id="1.10.287.600">
    <property type="entry name" value="Helix hairpin bin"/>
    <property type="match status" value="1"/>
</dbReference>
<dbReference type="InterPro" id="IPR037103">
    <property type="entry name" value="Tubulin/FtsZ-like_C"/>
</dbReference>
<dbReference type="InterPro" id="IPR000217">
    <property type="entry name" value="Tubulin"/>
</dbReference>
<evidence type="ECO:0000256" key="3">
    <source>
        <dbReference type="ARBA" id="ARBA00022701"/>
    </source>
</evidence>
<dbReference type="EMBL" id="ASPP01006034">
    <property type="protein sequence ID" value="ETO29488.1"/>
    <property type="molecule type" value="Genomic_DNA"/>
</dbReference>
<dbReference type="InterPro" id="IPR023123">
    <property type="entry name" value="Tubulin_C"/>
</dbReference>
<evidence type="ECO:0000256" key="4">
    <source>
        <dbReference type="ARBA" id="ARBA00022741"/>
    </source>
</evidence>
<dbReference type="GO" id="GO:0016787">
    <property type="term" value="F:hydrolase activity"/>
    <property type="evidence" value="ECO:0007669"/>
    <property type="project" value="UniProtKB-KW"/>
</dbReference>
<dbReference type="GO" id="GO:0007017">
    <property type="term" value="P:microtubule-based process"/>
    <property type="evidence" value="ECO:0007669"/>
    <property type="project" value="InterPro"/>
</dbReference>
<dbReference type="OrthoDB" id="10250004at2759"/>
<dbReference type="InterPro" id="IPR003008">
    <property type="entry name" value="Tubulin_FtsZ_GTPase"/>
</dbReference>
<dbReference type="PRINTS" id="PR01162">
    <property type="entry name" value="ALPHATUBULIN"/>
</dbReference>
<keyword evidence="4 8" id="KW-0547">Nucleotide-binding</keyword>
<dbReference type="InterPro" id="IPR002452">
    <property type="entry name" value="Alpha_tubulin"/>
</dbReference>
<dbReference type="PRINTS" id="PR01161">
    <property type="entry name" value="TUBULIN"/>
</dbReference>
<evidence type="ECO:0000313" key="12">
    <source>
        <dbReference type="Proteomes" id="UP000023152"/>
    </source>
</evidence>
<dbReference type="InterPro" id="IPR036525">
    <property type="entry name" value="Tubulin/FtsZ_GTPase_sf"/>
</dbReference>
<dbReference type="SUPFAM" id="SSF52490">
    <property type="entry name" value="Tubulin nucleotide-binding domain-like"/>
    <property type="match status" value="1"/>
</dbReference>
<dbReference type="GO" id="GO:0005874">
    <property type="term" value="C:microtubule"/>
    <property type="evidence" value="ECO:0007669"/>
    <property type="project" value="UniProtKB-KW"/>
</dbReference>
<organism evidence="11 12">
    <name type="scientific">Reticulomyxa filosa</name>
    <dbReference type="NCBI Taxonomy" id="46433"/>
    <lineage>
        <taxon>Eukaryota</taxon>
        <taxon>Sar</taxon>
        <taxon>Rhizaria</taxon>
        <taxon>Retaria</taxon>
        <taxon>Foraminifera</taxon>
        <taxon>Monothalamids</taxon>
        <taxon>Reticulomyxidae</taxon>
        <taxon>Reticulomyxa</taxon>
    </lineage>
</organism>
<dbReference type="Proteomes" id="UP000023152">
    <property type="component" value="Unassembled WGS sequence"/>
</dbReference>
<dbReference type="SUPFAM" id="SSF55307">
    <property type="entry name" value="Tubulin C-terminal domain-like"/>
    <property type="match status" value="2"/>
</dbReference>
<comment type="function">
    <text evidence="8">Tubulin is the major constituent of microtubules, a cylinder consisting of laterally associated linear protofilaments composed of alpha- and beta-tubulin heterodimers. Microtubules grow by the addition of GTP-tubulin dimers to the microtubule end, where a stabilizing cap forms. Below the cap, tubulin dimers are in GDP-bound state, owing to GTPase activity of alpha-tubulin.</text>
</comment>
<dbReference type="Pfam" id="PF00091">
    <property type="entry name" value="Tubulin"/>
    <property type="match status" value="1"/>
</dbReference>
<proteinExistence type="inferred from homology"/>
<evidence type="ECO:0000256" key="7">
    <source>
        <dbReference type="ARBA" id="ARBA00049117"/>
    </source>
</evidence>
<protein>
    <recommendedName>
        <fullName evidence="8">Tubulin alpha chain</fullName>
    </recommendedName>
</protein>
<dbReference type="PROSITE" id="PS00227">
    <property type="entry name" value="TUBULIN"/>
    <property type="match status" value="1"/>
</dbReference>
<name>X6NU89_RETFI</name>
<dbReference type="AlphaFoldDB" id="X6NU89"/>
<feature type="compositionally biased region" description="Low complexity" evidence="9">
    <location>
        <begin position="228"/>
        <end position="239"/>
    </location>
</feature>
<dbReference type="Pfam" id="PF03953">
    <property type="entry name" value="Tubulin_C"/>
    <property type="match status" value="1"/>
</dbReference>
<dbReference type="InterPro" id="IPR008280">
    <property type="entry name" value="Tub_FtsZ_C"/>
</dbReference>
<keyword evidence="12" id="KW-1185">Reference proteome</keyword>
<comment type="caution">
    <text evidence="11">The sequence shown here is derived from an EMBL/GenBank/DDBJ whole genome shotgun (WGS) entry which is preliminary data.</text>
</comment>
<dbReference type="InterPro" id="IPR017975">
    <property type="entry name" value="Tubulin_CS"/>
</dbReference>
<feature type="region of interest" description="Disordered" evidence="9">
    <location>
        <begin position="220"/>
        <end position="239"/>
    </location>
</feature>
<sequence>MFASEFLFCGKEDSGNNFARGYNSTGRLMIEQVSDGIRKQVDKCENLDGFVIPHSVAGGTGSGIGALLLEQLARDYKKKIKVGLDIYPSAHLSTCVMEAYNTMLATSGLIENTDISLVLDNEAIYKVCKTHLGIPSPKESNLNRLIAKVTSSFTSFLRFANNSEVSLQDMHTYLVPFPRLHFIATGMAPILSLTKKESVIVEEVTTTSGSGFRAAATLPNHNEENKSNENNNNNNNNNGNDVLQITEECINPRQWFVEYKQFDPIKDIYMSIYLNYRGEVKSKEANSAIMSIKEHKKATLVGWSPACFKIGLCNVPAATLPDDDVAPASKTVTMIANNAGMHRMLVKRICLPFDLMYSLRSFVHWYVYEALEESELFSARENMGFLERDYSDVVTEYPFDDDNDELEEFNHNYF</sequence>